<evidence type="ECO:0000313" key="3">
    <source>
        <dbReference type="Proteomes" id="UP000257039"/>
    </source>
</evidence>
<keyword evidence="3" id="KW-1185">Reference proteome</keyword>
<keyword evidence="1" id="KW-0812">Transmembrane</keyword>
<dbReference type="Gene3D" id="3.30.70.1440">
    <property type="entry name" value="Multidrug efflux transporter AcrB pore domain"/>
    <property type="match status" value="1"/>
</dbReference>
<dbReference type="SUPFAM" id="SSF82693">
    <property type="entry name" value="Multidrug efflux transporter AcrB pore domain, PN1, PN2, PC1 and PC2 subdomains"/>
    <property type="match status" value="1"/>
</dbReference>
<dbReference type="Proteomes" id="UP000257039">
    <property type="component" value="Unassembled WGS sequence"/>
</dbReference>
<proteinExistence type="predicted"/>
<feature type="transmembrane region" description="Helical" evidence="1">
    <location>
        <begin position="389"/>
        <end position="409"/>
    </location>
</feature>
<feature type="transmembrane region" description="Helical" evidence="1">
    <location>
        <begin position="896"/>
        <end position="916"/>
    </location>
</feature>
<reference evidence="2 3" key="1">
    <citation type="submission" date="2017-04" db="EMBL/GenBank/DDBJ databases">
        <title>Draft genome sequence of Zooshikella ganghwensis VG4 isolated from Red Sea sediments.</title>
        <authorList>
            <person name="Rehman Z."/>
            <person name="Alam I."/>
            <person name="Kamau A."/>
            <person name="Bajic V."/>
            <person name="Leiknes T."/>
        </authorList>
    </citation>
    <scope>NUCLEOTIDE SEQUENCE [LARGE SCALE GENOMIC DNA]</scope>
    <source>
        <strain evidence="2 3">VG4</strain>
    </source>
</reference>
<organism evidence="2 3">
    <name type="scientific">Zooshikella ganghwensis</name>
    <dbReference type="NCBI Taxonomy" id="202772"/>
    <lineage>
        <taxon>Bacteria</taxon>
        <taxon>Pseudomonadati</taxon>
        <taxon>Pseudomonadota</taxon>
        <taxon>Gammaproteobacteria</taxon>
        <taxon>Oceanospirillales</taxon>
        <taxon>Zooshikellaceae</taxon>
        <taxon>Zooshikella</taxon>
    </lineage>
</organism>
<gene>
    <name evidence="2" type="ORF">B9G39_11105</name>
</gene>
<dbReference type="InterPro" id="IPR001036">
    <property type="entry name" value="Acrflvin-R"/>
</dbReference>
<dbReference type="SUPFAM" id="SSF82714">
    <property type="entry name" value="Multidrug efflux transporter AcrB TolC docking domain, DN and DC subdomains"/>
    <property type="match status" value="2"/>
</dbReference>
<feature type="transmembrane region" description="Helical" evidence="1">
    <location>
        <begin position="870"/>
        <end position="889"/>
    </location>
</feature>
<evidence type="ECO:0000313" key="2">
    <source>
        <dbReference type="EMBL" id="RDH43948.1"/>
    </source>
</evidence>
<dbReference type="EMBL" id="NDXW01000001">
    <property type="protein sequence ID" value="RDH43948.1"/>
    <property type="molecule type" value="Genomic_DNA"/>
</dbReference>
<dbReference type="GO" id="GO:0005886">
    <property type="term" value="C:plasma membrane"/>
    <property type="evidence" value="ECO:0007669"/>
    <property type="project" value="TreeGrafter"/>
</dbReference>
<feature type="transmembrane region" description="Helical" evidence="1">
    <location>
        <begin position="999"/>
        <end position="1023"/>
    </location>
</feature>
<protein>
    <submittedName>
        <fullName evidence="2">AcrB/AcrD/AcrF family protein</fullName>
    </submittedName>
</protein>
<feature type="transmembrane region" description="Helical" evidence="1">
    <location>
        <begin position="922"/>
        <end position="946"/>
    </location>
</feature>
<feature type="transmembrane region" description="Helical" evidence="1">
    <location>
        <begin position="20"/>
        <end position="37"/>
    </location>
</feature>
<dbReference type="RefSeq" id="WP_094787175.1">
    <property type="nucleotide sequence ID" value="NZ_NDXW01000001.1"/>
</dbReference>
<dbReference type="Gene3D" id="3.30.70.1430">
    <property type="entry name" value="Multidrug efflux transporter AcrB pore domain"/>
    <property type="match status" value="2"/>
</dbReference>
<feature type="transmembrane region" description="Helical" evidence="1">
    <location>
        <begin position="336"/>
        <end position="356"/>
    </location>
</feature>
<keyword evidence="1" id="KW-1133">Transmembrane helix</keyword>
<dbReference type="SUPFAM" id="SSF82866">
    <property type="entry name" value="Multidrug efflux transporter AcrB transmembrane domain"/>
    <property type="match status" value="2"/>
</dbReference>
<keyword evidence="1" id="KW-0472">Membrane</keyword>
<dbReference type="PRINTS" id="PR00702">
    <property type="entry name" value="ACRIFLAVINRP"/>
</dbReference>
<dbReference type="PANTHER" id="PTHR32063">
    <property type="match status" value="1"/>
</dbReference>
<dbReference type="AlphaFoldDB" id="A0A4P9VKV4"/>
<dbReference type="InterPro" id="IPR027463">
    <property type="entry name" value="AcrB_DN_DC_subdom"/>
</dbReference>
<sequence length="1043" mass="115334">MKTDQSSFFGFIPVLASHRVAAHLLMGIAIIVGLWALRHTNTQFFPNFEVDVVTVSSVWSGAAAEDIQRSMTMPIEQALKGVNGIDKVYATSTYGVSLIRIEVQPETELSDVLDNVKQVVDNLRDWPEAAEQPEIRSLVRYEPIAKVMLRGHVSLDELRKLAYRFERQLLGLGIRKIDFRGLPEQEIAIKVAPEKLYELGITLQSLYSLISQRSVDLPAGTAARKEGAKPVRSLSQARDPAALAALPLVIDPEGRLIRLGDVADVVRQPKDDQILLSSEGMPAVELTLLRTENDDTLQAAKTLHQWLSASANELPEGITRHVFNERWQYLQERIALLLKNGVGGLCLVIIMLFLFLNARVAWWVTLGIPVSFLSALAIFYLIGGTINLVSLFGLIMTLGIIVDDAIVVGENTLQRIQGGDTPLHAAVSGAHLMLAPVVASSLTTIAAFLPLLILEGDIGNILRDIPIIVICVIVASLLECFFILPGHLHHSLSGLSSRRYKLRETIDNRFSQFRNGFFRCLIQRAVHYQGLTITAACCLLVISIGLVITQHIKFTFFPTIDGNSLRANVQFTAGTSQQEVTQFLNTLVQQLRYTEQQLGQSFIDQVLVIHRAASFGFRGQEVEGDELGSVEVEISAADKRSFSDAEIIRQWRQHIVLPAGVEKFTLTQRRAGPPGKAIEIKLTGSSLTDLKTGSQQVQDKLRQFQGVTNVEDDLPFGKEQLIYSMTPAGYALGLTLNEVGLYLRTALEGRRIQVFHDANEELEVRLRLSDAQQDYLSALQQLPVVLPDQSTEVLSNIVKFEIRRGVDSLNRVDGELAIIVSADVDENRANTNEILSQLQQTFFPQLAATHGIRLSFEGRTAEQGKTLEDMVLGGLIALLLIYIILAWVFSSYSWPFAVMMAIPFGLTGAIFGHFIMDMNLTILSLFGLFGLTGIVVNDSIVLLSVYRQLRLQGMGVNEAIVEAACRRLRAVLLTSLTTIAGLTPILFETSLQAQFLIPMATSIVFGLTFGTVIILLVVPAFLVHVEWLSKTTKHHWRGLINGY</sequence>
<dbReference type="Gene3D" id="3.30.70.1320">
    <property type="entry name" value="Multidrug efflux transporter AcrB pore domain like"/>
    <property type="match status" value="1"/>
</dbReference>
<feature type="transmembrane region" description="Helical" evidence="1">
    <location>
        <begin position="362"/>
        <end position="382"/>
    </location>
</feature>
<comment type="caution">
    <text evidence="2">The sequence shown here is derived from an EMBL/GenBank/DDBJ whole genome shotgun (WGS) entry which is preliminary data.</text>
</comment>
<dbReference type="Gene3D" id="3.30.2090.10">
    <property type="entry name" value="Multidrug efflux transporter AcrB TolC docking domain, DN and DC subdomains"/>
    <property type="match status" value="2"/>
</dbReference>
<feature type="transmembrane region" description="Helical" evidence="1">
    <location>
        <begin position="465"/>
        <end position="488"/>
    </location>
</feature>
<name>A0A4P9VKV4_9GAMM</name>
<dbReference type="PANTHER" id="PTHR32063:SF33">
    <property type="entry name" value="RND SUPERFAMILY EFFLUX PUMP PERMEASE COMPONENT"/>
    <property type="match status" value="1"/>
</dbReference>
<dbReference type="Gene3D" id="1.20.1640.10">
    <property type="entry name" value="Multidrug efflux transporter AcrB transmembrane domain"/>
    <property type="match status" value="2"/>
</dbReference>
<dbReference type="GO" id="GO:0042910">
    <property type="term" value="F:xenobiotic transmembrane transporter activity"/>
    <property type="evidence" value="ECO:0007669"/>
    <property type="project" value="TreeGrafter"/>
</dbReference>
<accession>A0A4P9VKV4</accession>
<feature type="transmembrane region" description="Helical" evidence="1">
    <location>
        <begin position="429"/>
        <end position="453"/>
    </location>
</feature>
<evidence type="ECO:0000256" key="1">
    <source>
        <dbReference type="SAM" id="Phobius"/>
    </source>
</evidence>
<dbReference type="Pfam" id="PF00873">
    <property type="entry name" value="ACR_tran"/>
    <property type="match status" value="1"/>
</dbReference>